<proteinExistence type="predicted"/>
<dbReference type="GO" id="GO:0016887">
    <property type="term" value="F:ATP hydrolysis activity"/>
    <property type="evidence" value="ECO:0007669"/>
    <property type="project" value="InterPro"/>
</dbReference>
<dbReference type="InterPro" id="IPR017871">
    <property type="entry name" value="ABC_transporter-like_CS"/>
</dbReference>
<dbReference type="PROSITE" id="PS00211">
    <property type="entry name" value="ABC_TRANSPORTER_1"/>
    <property type="match status" value="1"/>
</dbReference>
<dbReference type="PANTHER" id="PTHR42781">
    <property type="entry name" value="SPERMIDINE/PUTRESCINE IMPORT ATP-BINDING PROTEIN POTA"/>
    <property type="match status" value="1"/>
</dbReference>
<dbReference type="RefSeq" id="WP_109606078.1">
    <property type="nucleotide sequence ID" value="NZ_QGGI01000021.1"/>
</dbReference>
<keyword evidence="2" id="KW-0547">Nucleotide-binding</keyword>
<evidence type="ECO:0000256" key="2">
    <source>
        <dbReference type="ARBA" id="ARBA00022741"/>
    </source>
</evidence>
<keyword evidence="3 5" id="KW-0067">ATP-binding</keyword>
<dbReference type="GO" id="GO:0005524">
    <property type="term" value="F:ATP binding"/>
    <property type="evidence" value="ECO:0007669"/>
    <property type="project" value="UniProtKB-KW"/>
</dbReference>
<evidence type="ECO:0000313" key="6">
    <source>
        <dbReference type="Proteomes" id="UP000245921"/>
    </source>
</evidence>
<organism evidence="5 6">
    <name type="scientific">Oceanotoga teriensis</name>
    <dbReference type="NCBI Taxonomy" id="515440"/>
    <lineage>
        <taxon>Bacteria</taxon>
        <taxon>Thermotogati</taxon>
        <taxon>Thermotogota</taxon>
        <taxon>Thermotogae</taxon>
        <taxon>Petrotogales</taxon>
        <taxon>Petrotogaceae</taxon>
        <taxon>Oceanotoga</taxon>
    </lineage>
</organism>
<evidence type="ECO:0000256" key="1">
    <source>
        <dbReference type="ARBA" id="ARBA00022448"/>
    </source>
</evidence>
<reference evidence="5 6" key="1">
    <citation type="submission" date="2018-05" db="EMBL/GenBank/DDBJ databases">
        <title>Genomic Encyclopedia of Type Strains, Phase IV (KMG-IV): sequencing the most valuable type-strain genomes for metagenomic binning, comparative biology and taxonomic classification.</title>
        <authorList>
            <person name="Goeker M."/>
        </authorList>
    </citation>
    <scope>NUCLEOTIDE SEQUENCE [LARGE SCALE GENOMIC DNA]</scope>
    <source>
        <strain evidence="5 6">DSM 24906</strain>
    </source>
</reference>
<dbReference type="FunFam" id="3.40.50.300:FF:000042">
    <property type="entry name" value="Maltose/maltodextrin ABC transporter, ATP-binding protein"/>
    <property type="match status" value="1"/>
</dbReference>
<comment type="caution">
    <text evidence="5">The sequence shown here is derived from an EMBL/GenBank/DDBJ whole genome shotgun (WGS) entry which is preliminary data.</text>
</comment>
<evidence type="ECO:0000259" key="4">
    <source>
        <dbReference type="PROSITE" id="PS50893"/>
    </source>
</evidence>
<dbReference type="AlphaFoldDB" id="A0AA45HHY1"/>
<dbReference type="InterPro" id="IPR013611">
    <property type="entry name" value="Transp-assoc_OB_typ2"/>
</dbReference>
<keyword evidence="1" id="KW-0813">Transport</keyword>
<dbReference type="Proteomes" id="UP000245921">
    <property type="component" value="Unassembled WGS sequence"/>
</dbReference>
<dbReference type="Gene3D" id="2.40.50.100">
    <property type="match status" value="1"/>
</dbReference>
<dbReference type="InterPro" id="IPR003439">
    <property type="entry name" value="ABC_transporter-like_ATP-bd"/>
</dbReference>
<dbReference type="InterPro" id="IPR050093">
    <property type="entry name" value="ABC_SmlMolc_Importer"/>
</dbReference>
<dbReference type="InterPro" id="IPR008995">
    <property type="entry name" value="Mo/tungstate-bd_C_term_dom"/>
</dbReference>
<dbReference type="PANTHER" id="PTHR42781:SF4">
    <property type="entry name" value="SPERMIDINE_PUTRESCINE IMPORT ATP-BINDING PROTEIN POTA"/>
    <property type="match status" value="1"/>
</dbReference>
<sequence>MSLNLKNLKKIFKSDGVENIAVDNFNLDIKEGQLVTFLGPSGCGKTTTLRMVSGFENPSAGNIILDEKDITNDPPNKRDISMMFQSYALFPHMNVRENIEFGLKLKKFSKKRIKEKADKIIELTGLSGMEKRRPDQISGGQQQRVALARSLVMEPKVLLFDEPLSNLDAKLRESMRLEIRRIQKELNITSIYVTHDQIEAMSISDLIVIMDKGKIMQIGSPYEIYSKPQNKFVADFIGNVNFLEGKISYIGEDYIKVFNKELNEEFIGYSDKELKKDDEVYIVLRPEGINTKKENRENYISGIIDKYVFLGSNIELDIRLKNGKLLHVNEYNIIEKELPVIGKNLEVYFSKKNSWIIKK</sequence>
<dbReference type="InterPro" id="IPR027417">
    <property type="entry name" value="P-loop_NTPase"/>
</dbReference>
<dbReference type="GO" id="GO:0043190">
    <property type="term" value="C:ATP-binding cassette (ABC) transporter complex"/>
    <property type="evidence" value="ECO:0007669"/>
    <property type="project" value="InterPro"/>
</dbReference>
<protein>
    <submittedName>
        <fullName evidence="5">Iron(III) transport system ATP-binding protein</fullName>
    </submittedName>
</protein>
<keyword evidence="6" id="KW-1185">Reference proteome</keyword>
<gene>
    <name evidence="5" type="ORF">C7380_12113</name>
</gene>
<dbReference type="SUPFAM" id="SSF52540">
    <property type="entry name" value="P-loop containing nucleoside triphosphate hydrolases"/>
    <property type="match status" value="1"/>
</dbReference>
<evidence type="ECO:0000256" key="3">
    <source>
        <dbReference type="ARBA" id="ARBA00022840"/>
    </source>
</evidence>
<dbReference type="GO" id="GO:0140359">
    <property type="term" value="F:ABC-type transporter activity"/>
    <property type="evidence" value="ECO:0007669"/>
    <property type="project" value="UniProtKB-ARBA"/>
</dbReference>
<dbReference type="InterPro" id="IPR003593">
    <property type="entry name" value="AAA+_ATPase"/>
</dbReference>
<accession>A0AA45HHY1</accession>
<name>A0AA45HHY1_9BACT</name>
<dbReference type="Pfam" id="PF08402">
    <property type="entry name" value="TOBE_2"/>
    <property type="match status" value="1"/>
</dbReference>
<dbReference type="SMART" id="SM00382">
    <property type="entry name" value="AAA"/>
    <property type="match status" value="1"/>
</dbReference>
<dbReference type="PROSITE" id="PS50893">
    <property type="entry name" value="ABC_TRANSPORTER_2"/>
    <property type="match status" value="1"/>
</dbReference>
<dbReference type="Pfam" id="PF00005">
    <property type="entry name" value="ABC_tran"/>
    <property type="match status" value="1"/>
</dbReference>
<dbReference type="EMBL" id="QGGI01000021">
    <property type="protein sequence ID" value="PWJ87883.1"/>
    <property type="molecule type" value="Genomic_DNA"/>
</dbReference>
<evidence type="ECO:0000313" key="5">
    <source>
        <dbReference type="EMBL" id="PWJ87883.1"/>
    </source>
</evidence>
<dbReference type="Gene3D" id="3.40.50.300">
    <property type="entry name" value="P-loop containing nucleotide triphosphate hydrolases"/>
    <property type="match status" value="1"/>
</dbReference>
<dbReference type="SUPFAM" id="SSF50331">
    <property type="entry name" value="MOP-like"/>
    <property type="match status" value="1"/>
</dbReference>
<feature type="domain" description="ABC transporter" evidence="4">
    <location>
        <begin position="3"/>
        <end position="237"/>
    </location>
</feature>